<dbReference type="EMBL" id="JAIWYP010000003">
    <property type="protein sequence ID" value="KAH3854690.1"/>
    <property type="molecule type" value="Genomic_DNA"/>
</dbReference>
<comment type="caution">
    <text evidence="1">The sequence shown here is derived from an EMBL/GenBank/DDBJ whole genome shotgun (WGS) entry which is preliminary data.</text>
</comment>
<name>A0A9D4L9X6_DREPO</name>
<evidence type="ECO:0000313" key="1">
    <source>
        <dbReference type="EMBL" id="KAH3854690.1"/>
    </source>
</evidence>
<proteinExistence type="predicted"/>
<sequence length="88" mass="10320">MQPLGIHFGEYTPCSRWEYTSANIHHAAVRYKRVLTDIIQQLGIQEDEHAPFSNWVYNRVNILHAAYGYTRGSTETMQQYSMECVYTM</sequence>
<keyword evidence="2" id="KW-1185">Reference proteome</keyword>
<dbReference type="AlphaFoldDB" id="A0A9D4L9X6"/>
<reference evidence="1" key="1">
    <citation type="journal article" date="2019" name="bioRxiv">
        <title>The Genome of the Zebra Mussel, Dreissena polymorpha: A Resource for Invasive Species Research.</title>
        <authorList>
            <person name="McCartney M.A."/>
            <person name="Auch B."/>
            <person name="Kono T."/>
            <person name="Mallez S."/>
            <person name="Zhang Y."/>
            <person name="Obille A."/>
            <person name="Becker A."/>
            <person name="Abrahante J.E."/>
            <person name="Garbe J."/>
            <person name="Badalamenti J.P."/>
            <person name="Herman A."/>
            <person name="Mangelson H."/>
            <person name="Liachko I."/>
            <person name="Sullivan S."/>
            <person name="Sone E.D."/>
            <person name="Koren S."/>
            <person name="Silverstein K.A.T."/>
            <person name="Beckman K.B."/>
            <person name="Gohl D.M."/>
        </authorList>
    </citation>
    <scope>NUCLEOTIDE SEQUENCE</scope>
    <source>
        <strain evidence="1">Duluth1</strain>
        <tissue evidence="1">Whole animal</tissue>
    </source>
</reference>
<gene>
    <name evidence="1" type="ORF">DPMN_097238</name>
</gene>
<evidence type="ECO:0000313" key="2">
    <source>
        <dbReference type="Proteomes" id="UP000828390"/>
    </source>
</evidence>
<reference evidence="1" key="2">
    <citation type="submission" date="2020-11" db="EMBL/GenBank/DDBJ databases">
        <authorList>
            <person name="McCartney M.A."/>
            <person name="Auch B."/>
            <person name="Kono T."/>
            <person name="Mallez S."/>
            <person name="Becker A."/>
            <person name="Gohl D.M."/>
            <person name="Silverstein K.A.T."/>
            <person name="Koren S."/>
            <person name="Bechman K.B."/>
            <person name="Herman A."/>
            <person name="Abrahante J.E."/>
            <person name="Garbe J."/>
        </authorList>
    </citation>
    <scope>NUCLEOTIDE SEQUENCE</scope>
    <source>
        <strain evidence="1">Duluth1</strain>
        <tissue evidence="1">Whole animal</tissue>
    </source>
</reference>
<protein>
    <submittedName>
        <fullName evidence="1">Uncharacterized protein</fullName>
    </submittedName>
</protein>
<organism evidence="1 2">
    <name type="scientific">Dreissena polymorpha</name>
    <name type="common">Zebra mussel</name>
    <name type="synonym">Mytilus polymorpha</name>
    <dbReference type="NCBI Taxonomy" id="45954"/>
    <lineage>
        <taxon>Eukaryota</taxon>
        <taxon>Metazoa</taxon>
        <taxon>Spiralia</taxon>
        <taxon>Lophotrochozoa</taxon>
        <taxon>Mollusca</taxon>
        <taxon>Bivalvia</taxon>
        <taxon>Autobranchia</taxon>
        <taxon>Heteroconchia</taxon>
        <taxon>Euheterodonta</taxon>
        <taxon>Imparidentia</taxon>
        <taxon>Neoheterodontei</taxon>
        <taxon>Myida</taxon>
        <taxon>Dreissenoidea</taxon>
        <taxon>Dreissenidae</taxon>
        <taxon>Dreissena</taxon>
    </lineage>
</organism>
<dbReference type="Proteomes" id="UP000828390">
    <property type="component" value="Unassembled WGS sequence"/>
</dbReference>
<accession>A0A9D4L9X6</accession>